<accession>A0A328WWV5</accession>
<evidence type="ECO:0000313" key="3">
    <source>
        <dbReference type="Proteomes" id="UP000249518"/>
    </source>
</evidence>
<dbReference type="EMBL" id="QLSV01000003">
    <property type="protein sequence ID" value="RAR49586.1"/>
    <property type="molecule type" value="Genomic_DNA"/>
</dbReference>
<dbReference type="Proteomes" id="UP000249518">
    <property type="component" value="Unassembled WGS sequence"/>
</dbReference>
<dbReference type="GO" id="GO:0005829">
    <property type="term" value="C:cytosol"/>
    <property type="evidence" value="ECO:0007669"/>
    <property type="project" value="TreeGrafter"/>
</dbReference>
<evidence type="ECO:0000313" key="2">
    <source>
        <dbReference type="EMBL" id="RAR49586.1"/>
    </source>
</evidence>
<dbReference type="SUPFAM" id="SSF69618">
    <property type="entry name" value="HemD-like"/>
    <property type="match status" value="1"/>
</dbReference>
<dbReference type="InterPro" id="IPR039793">
    <property type="entry name" value="UROS/Hem4"/>
</dbReference>
<gene>
    <name evidence="2" type="ORF">B0I10_1035</name>
</gene>
<dbReference type="InterPro" id="IPR036108">
    <property type="entry name" value="4pyrrol_syn_uPrphyn_synt_sf"/>
</dbReference>
<feature type="domain" description="Tetrapyrrole biosynthesis uroporphyrinogen III synthase" evidence="1">
    <location>
        <begin position="35"/>
        <end position="212"/>
    </location>
</feature>
<dbReference type="AlphaFoldDB" id="A0A328WWV5"/>
<proteinExistence type="predicted"/>
<evidence type="ECO:0000259" key="1">
    <source>
        <dbReference type="Pfam" id="PF02602"/>
    </source>
</evidence>
<dbReference type="Gene3D" id="3.40.50.10090">
    <property type="match status" value="2"/>
</dbReference>
<name>A0A328WWV5_9FLAO</name>
<dbReference type="OrthoDB" id="1523900at2"/>
<dbReference type="RefSeq" id="WP_112085039.1">
    <property type="nucleotide sequence ID" value="NZ_QLSV01000003.1"/>
</dbReference>
<organism evidence="2 3">
    <name type="scientific">Flavobacterium lacus</name>
    <dbReference type="NCBI Taxonomy" id="1353778"/>
    <lineage>
        <taxon>Bacteria</taxon>
        <taxon>Pseudomonadati</taxon>
        <taxon>Bacteroidota</taxon>
        <taxon>Flavobacteriia</taxon>
        <taxon>Flavobacteriales</taxon>
        <taxon>Flavobacteriaceae</taxon>
        <taxon>Flavobacterium</taxon>
    </lineage>
</organism>
<dbReference type="CDD" id="cd06578">
    <property type="entry name" value="HemD"/>
    <property type="match status" value="1"/>
</dbReference>
<keyword evidence="3" id="KW-1185">Reference proteome</keyword>
<sequence>MEKAIRILSTKKLQPNQKQFLLNADFRLIEADFIQIEFQNFQLNSTFDYLIFTSQNAVLSILNNENHLILKDKICFCVGMKTKQLLEKNDFKVENSFDYADDLVDYLLKKHADKKFTFFSGNLRRDTIPIAFQKNNIIFEEDEVYKTTLTPHKMDNQIDGILFFSPSAVQSYLKENAISNEICFCIGTTTANEIEKTTNKIVIANQPTVENVIIQTINYFNKS</sequence>
<dbReference type="GO" id="GO:0004852">
    <property type="term" value="F:uroporphyrinogen-III synthase activity"/>
    <property type="evidence" value="ECO:0007669"/>
    <property type="project" value="InterPro"/>
</dbReference>
<dbReference type="Pfam" id="PF02602">
    <property type="entry name" value="HEM4"/>
    <property type="match status" value="1"/>
</dbReference>
<comment type="caution">
    <text evidence="2">The sequence shown here is derived from an EMBL/GenBank/DDBJ whole genome shotgun (WGS) entry which is preliminary data.</text>
</comment>
<dbReference type="PANTHER" id="PTHR12390:SF0">
    <property type="entry name" value="UROPORPHYRINOGEN-III SYNTHASE"/>
    <property type="match status" value="1"/>
</dbReference>
<protein>
    <submittedName>
        <fullName evidence="2">Uroporphyrinogen-III synthase</fullName>
    </submittedName>
</protein>
<dbReference type="InterPro" id="IPR003754">
    <property type="entry name" value="4pyrrol_synth_uPrphyn_synth"/>
</dbReference>
<dbReference type="GO" id="GO:0006780">
    <property type="term" value="P:uroporphyrinogen III biosynthetic process"/>
    <property type="evidence" value="ECO:0007669"/>
    <property type="project" value="InterPro"/>
</dbReference>
<dbReference type="PANTHER" id="PTHR12390">
    <property type="entry name" value="UROPORPHYRINOGEN III SYNTHASE"/>
    <property type="match status" value="1"/>
</dbReference>
<reference evidence="2 3" key="1">
    <citation type="submission" date="2018-06" db="EMBL/GenBank/DDBJ databases">
        <title>Genomic Encyclopedia of Type Strains, Phase III (KMG-III): the genomes of soil and plant-associated and newly described type strains.</title>
        <authorList>
            <person name="Whitman W."/>
        </authorList>
    </citation>
    <scope>NUCLEOTIDE SEQUENCE [LARGE SCALE GENOMIC DNA]</scope>
    <source>
        <strain evidence="2 3">CGMCC 1.12504</strain>
    </source>
</reference>